<feature type="compositionally biased region" description="Low complexity" evidence="1">
    <location>
        <begin position="51"/>
        <end position="62"/>
    </location>
</feature>
<keyword evidence="2" id="KW-0732">Signal</keyword>
<feature type="signal peptide" evidence="2">
    <location>
        <begin position="1"/>
        <end position="16"/>
    </location>
</feature>
<accession>A0A6H2H4L1</accession>
<feature type="chain" id="PRO_5026346071" evidence="2">
    <location>
        <begin position="17"/>
        <end position="235"/>
    </location>
</feature>
<dbReference type="AlphaFoldDB" id="A0A6H2H4L1"/>
<evidence type="ECO:0000313" key="4">
    <source>
        <dbReference type="Proteomes" id="UP000502136"/>
    </source>
</evidence>
<dbReference type="NCBIfam" id="NF033223">
    <property type="entry name" value="YHYH_alt"/>
    <property type="match status" value="1"/>
</dbReference>
<gene>
    <name evidence="3" type="ORF">HGI30_21475</name>
</gene>
<keyword evidence="4" id="KW-1185">Reference proteome</keyword>
<sequence>MLLLLSLLLLPLSASAHSGRTDGSGGHNCSEKSIGKGLCTGYHYHNGGGSSDSSSGSSSSSSTAAPSQKAPTVIRVIENEAKPQAHCTKVNDVLTSSSSEYRYYERIWDCRKSTDSGAKYEEPSLSLYVDGKLASLDKGIVSLQQTNYISLRDFSRIFGLSLDVSKTKVVVIKQKKALFSIEAQTRKINGSKGFSGFKAIQIDGAYYLPLRYAVGIAGASIVSADSWSIELSLNP</sequence>
<dbReference type="Proteomes" id="UP000502136">
    <property type="component" value="Chromosome"/>
</dbReference>
<name>A0A6H2H4L1_9BACL</name>
<reference evidence="3 4" key="1">
    <citation type="submission" date="2020-04" db="EMBL/GenBank/DDBJ databases">
        <title>Novel Paenibacillus strain UniB2 isolated from commercial digestive syrup.</title>
        <authorList>
            <person name="Thorat V."/>
            <person name="Kirdat K."/>
            <person name="Tiwarekar B."/>
            <person name="Yadav A."/>
        </authorList>
    </citation>
    <scope>NUCLEOTIDE SEQUENCE [LARGE SCALE GENOMIC DNA]</scope>
    <source>
        <strain evidence="3 4">UniB2</strain>
    </source>
</reference>
<protein>
    <submittedName>
        <fullName evidence="3">YHYH domain-containing protein</fullName>
    </submittedName>
</protein>
<feature type="region of interest" description="Disordered" evidence="1">
    <location>
        <begin position="49"/>
        <end position="70"/>
    </location>
</feature>
<dbReference type="KEGG" id="palr:HGI30_21475"/>
<evidence type="ECO:0000256" key="1">
    <source>
        <dbReference type="SAM" id="MobiDB-lite"/>
    </source>
</evidence>
<evidence type="ECO:0000256" key="2">
    <source>
        <dbReference type="SAM" id="SignalP"/>
    </source>
</evidence>
<proteinExistence type="predicted"/>
<dbReference type="InterPro" id="IPR047773">
    <property type="entry name" value="YHYH_dom_bact"/>
</dbReference>
<organism evidence="3 4">
    <name type="scientific">Paenibacillus albicereus</name>
    <dbReference type="NCBI Taxonomy" id="2726185"/>
    <lineage>
        <taxon>Bacteria</taxon>
        <taxon>Bacillati</taxon>
        <taxon>Bacillota</taxon>
        <taxon>Bacilli</taxon>
        <taxon>Bacillales</taxon>
        <taxon>Paenibacillaceae</taxon>
        <taxon>Paenibacillus</taxon>
    </lineage>
</organism>
<dbReference type="EMBL" id="CP051428">
    <property type="protein sequence ID" value="QJC54529.1"/>
    <property type="molecule type" value="Genomic_DNA"/>
</dbReference>
<evidence type="ECO:0000313" key="3">
    <source>
        <dbReference type="EMBL" id="QJC54529.1"/>
    </source>
</evidence>